<keyword evidence="2" id="KW-1185">Reference proteome</keyword>
<reference evidence="1" key="1">
    <citation type="submission" date="2022-01" db="EMBL/GenBank/DDBJ databases">
        <authorList>
            <person name="King R."/>
        </authorList>
    </citation>
    <scope>NUCLEOTIDE SEQUENCE</scope>
</reference>
<sequence>MTYLGWKVRNLRHRLFVNFQGKLILHSIDQGVLNRRQLAKFLIEEKLSADVNMKITRKNFEDMVEEIIDLVPTENREIYYVPSRFVDGRKMSCKGILYDNYCNNRKKFIKLGLIQKGHKM</sequence>
<protein>
    <submittedName>
        <fullName evidence="1">Uncharacterized protein</fullName>
    </submittedName>
</protein>
<evidence type="ECO:0000313" key="2">
    <source>
        <dbReference type="Proteomes" id="UP001153737"/>
    </source>
</evidence>
<proteinExistence type="predicted"/>
<dbReference type="OrthoDB" id="6780164at2759"/>
<organism evidence="1 2">
    <name type="scientific">Phaedon cochleariae</name>
    <name type="common">Mustard beetle</name>
    <dbReference type="NCBI Taxonomy" id="80249"/>
    <lineage>
        <taxon>Eukaryota</taxon>
        <taxon>Metazoa</taxon>
        <taxon>Ecdysozoa</taxon>
        <taxon>Arthropoda</taxon>
        <taxon>Hexapoda</taxon>
        <taxon>Insecta</taxon>
        <taxon>Pterygota</taxon>
        <taxon>Neoptera</taxon>
        <taxon>Endopterygota</taxon>
        <taxon>Coleoptera</taxon>
        <taxon>Polyphaga</taxon>
        <taxon>Cucujiformia</taxon>
        <taxon>Chrysomeloidea</taxon>
        <taxon>Chrysomelidae</taxon>
        <taxon>Chrysomelinae</taxon>
        <taxon>Chrysomelini</taxon>
        <taxon>Phaedon</taxon>
    </lineage>
</organism>
<reference evidence="1" key="2">
    <citation type="submission" date="2022-10" db="EMBL/GenBank/DDBJ databases">
        <authorList>
            <consortium name="ENA_rothamsted_submissions"/>
            <consortium name="culmorum"/>
            <person name="King R."/>
        </authorList>
    </citation>
    <scope>NUCLEOTIDE SEQUENCE</scope>
</reference>
<dbReference type="Proteomes" id="UP001153737">
    <property type="component" value="Chromosome 2"/>
</dbReference>
<dbReference type="EMBL" id="OU896708">
    <property type="protein sequence ID" value="CAH1155433.1"/>
    <property type="molecule type" value="Genomic_DNA"/>
</dbReference>
<gene>
    <name evidence="1" type="ORF">PHAECO_LOCUS5955</name>
</gene>
<name>A0A9P0DQR4_PHACE</name>
<accession>A0A9P0DQR4</accession>
<evidence type="ECO:0000313" key="1">
    <source>
        <dbReference type="EMBL" id="CAH1155433.1"/>
    </source>
</evidence>
<dbReference type="AlphaFoldDB" id="A0A9P0DQR4"/>